<dbReference type="EMBL" id="BN001302">
    <property type="protein sequence ID" value="CBF73982.1"/>
    <property type="molecule type" value="Genomic_DNA"/>
</dbReference>
<feature type="transmembrane region" description="Helical" evidence="9">
    <location>
        <begin position="445"/>
        <end position="465"/>
    </location>
</feature>
<dbReference type="FunFam" id="1.20.1560.10:FF:000296">
    <property type="entry name" value="ABC multidrug transporter (Eurofung)"/>
    <property type="match status" value="1"/>
</dbReference>
<dbReference type="InterPro" id="IPR044746">
    <property type="entry name" value="ABCC_6TM_D1"/>
</dbReference>
<keyword evidence="6 9" id="KW-1133">Transmembrane helix</keyword>
<dbReference type="GO" id="GO:0055085">
    <property type="term" value="P:transmembrane transport"/>
    <property type="evidence" value="ECO:0000318"/>
    <property type="project" value="GO_Central"/>
</dbReference>
<dbReference type="CDD" id="cd18579">
    <property type="entry name" value="ABC_6TM_ABCC_D1"/>
    <property type="match status" value="1"/>
</dbReference>
<evidence type="ECO:0000313" key="12">
    <source>
        <dbReference type="EMBL" id="CBF73982.1"/>
    </source>
</evidence>
<dbReference type="FunFam" id="1.20.1560.10:FF:000055">
    <property type="entry name" value="ABC multidrug transporter (Eurofung)"/>
    <property type="match status" value="1"/>
</dbReference>
<feature type="transmembrane region" description="Helical" evidence="9">
    <location>
        <begin position="693"/>
        <end position="715"/>
    </location>
</feature>
<feature type="transmembrane region" description="Helical" evidence="9">
    <location>
        <begin position="179"/>
        <end position="200"/>
    </location>
</feature>
<dbReference type="Gene3D" id="1.20.1250.20">
    <property type="entry name" value="MFS general substrate transporter like domains"/>
    <property type="match status" value="2"/>
</dbReference>
<dbReference type="SUPFAM" id="SSF103473">
    <property type="entry name" value="MFS general substrate transporter"/>
    <property type="match status" value="2"/>
</dbReference>
<dbReference type="Proteomes" id="UP000000560">
    <property type="component" value="Chromosome II"/>
</dbReference>
<evidence type="ECO:0000256" key="5">
    <source>
        <dbReference type="ARBA" id="ARBA00022840"/>
    </source>
</evidence>
<dbReference type="SUPFAM" id="SSF90123">
    <property type="entry name" value="ABC transporter transmembrane region"/>
    <property type="match status" value="2"/>
</dbReference>
<proteinExistence type="predicted"/>
<dbReference type="OrthoDB" id="6500128at2759"/>
<gene>
    <name evidence="12" type="ORF">ANIA_08150</name>
</gene>
<protein>
    <submittedName>
        <fullName evidence="12">ABC multidrug transporter (Eurofung)</fullName>
    </submittedName>
</protein>
<dbReference type="InterPro" id="IPR011527">
    <property type="entry name" value="ABC1_TM_dom"/>
</dbReference>
<dbReference type="InParanoid" id="Q5AU80"/>
<feature type="transmembrane region" description="Helical" evidence="9">
    <location>
        <begin position="506"/>
        <end position="530"/>
    </location>
</feature>
<dbReference type="PANTHER" id="PTHR24223">
    <property type="entry name" value="ATP-BINDING CASSETTE SUB-FAMILY C"/>
    <property type="match status" value="1"/>
</dbReference>
<dbReference type="InterPro" id="IPR036259">
    <property type="entry name" value="MFS_trans_sf"/>
</dbReference>
<feature type="transmembrane region" description="Helical" evidence="9">
    <location>
        <begin position="1450"/>
        <end position="1470"/>
    </location>
</feature>
<dbReference type="InterPro" id="IPR027417">
    <property type="entry name" value="P-loop_NTPase"/>
</dbReference>
<keyword evidence="7 9" id="KW-0472">Membrane</keyword>
<feature type="transmembrane region" description="Helical" evidence="9">
    <location>
        <begin position="125"/>
        <end position="148"/>
    </location>
</feature>
<feature type="transmembrane region" description="Helical" evidence="9">
    <location>
        <begin position="542"/>
        <end position="564"/>
    </location>
</feature>
<dbReference type="PROSITE" id="PS00211">
    <property type="entry name" value="ABC_TRANSPORTER_1"/>
    <property type="match status" value="1"/>
</dbReference>
<organism evidence="12 13">
    <name type="scientific">Emericella nidulans (strain FGSC A4 / ATCC 38163 / CBS 112.46 / NRRL 194 / M139)</name>
    <name type="common">Aspergillus nidulans</name>
    <dbReference type="NCBI Taxonomy" id="227321"/>
    <lineage>
        <taxon>Eukaryota</taxon>
        <taxon>Fungi</taxon>
        <taxon>Dikarya</taxon>
        <taxon>Ascomycota</taxon>
        <taxon>Pezizomycotina</taxon>
        <taxon>Eurotiomycetes</taxon>
        <taxon>Eurotiomycetidae</taxon>
        <taxon>Eurotiales</taxon>
        <taxon>Aspergillaceae</taxon>
        <taxon>Aspergillus</taxon>
        <taxon>Aspergillus subgen. Nidulantes</taxon>
    </lineage>
</organism>
<feature type="transmembrane region" description="Helical" evidence="9">
    <location>
        <begin position="821"/>
        <end position="840"/>
    </location>
</feature>
<evidence type="ECO:0000256" key="1">
    <source>
        <dbReference type="ARBA" id="ARBA00004141"/>
    </source>
</evidence>
<reference evidence="13" key="2">
    <citation type="journal article" date="2009" name="Fungal Genet. Biol.">
        <title>The 2008 update of the Aspergillus nidulans genome annotation: a community effort.</title>
        <authorList>
            <person name="Wortman J.R."/>
            <person name="Gilsenan J.M."/>
            <person name="Joardar V."/>
            <person name="Deegan J."/>
            <person name="Clutterbuck J."/>
            <person name="Andersen M.R."/>
            <person name="Archer D."/>
            <person name="Bencina M."/>
            <person name="Braus G."/>
            <person name="Coutinho P."/>
            <person name="von Dohren H."/>
            <person name="Doonan J."/>
            <person name="Driessen A.J."/>
            <person name="Durek P."/>
            <person name="Espeso E."/>
            <person name="Fekete E."/>
            <person name="Flipphi M."/>
            <person name="Estrada C.G."/>
            <person name="Geysens S."/>
            <person name="Goldman G."/>
            <person name="de Groot P.W."/>
            <person name="Hansen K."/>
            <person name="Harris S.D."/>
            <person name="Heinekamp T."/>
            <person name="Helmstaedt K."/>
            <person name="Henrissat B."/>
            <person name="Hofmann G."/>
            <person name="Homan T."/>
            <person name="Horio T."/>
            <person name="Horiuchi H."/>
            <person name="James S."/>
            <person name="Jones M."/>
            <person name="Karaffa L."/>
            <person name="Karanyi Z."/>
            <person name="Kato M."/>
            <person name="Keller N."/>
            <person name="Kelly D.E."/>
            <person name="Kiel J.A."/>
            <person name="Kim J.M."/>
            <person name="van der Klei I.J."/>
            <person name="Klis F.M."/>
            <person name="Kovalchuk A."/>
            <person name="Krasevec N."/>
            <person name="Kubicek C.P."/>
            <person name="Liu B."/>
            <person name="Maccabe A."/>
            <person name="Meyer V."/>
            <person name="Mirabito P."/>
            <person name="Miskei M."/>
            <person name="Mos M."/>
            <person name="Mullins J."/>
            <person name="Nelson D.R."/>
            <person name="Nielsen J."/>
            <person name="Oakley B.R."/>
            <person name="Osmani S.A."/>
            <person name="Pakula T."/>
            <person name="Paszewski A."/>
            <person name="Paulsen I."/>
            <person name="Pilsyk S."/>
            <person name="Pocsi I."/>
            <person name="Punt P.J."/>
            <person name="Ram A.F."/>
            <person name="Ren Q."/>
            <person name="Robellet X."/>
            <person name="Robson G."/>
            <person name="Seiboth B."/>
            <person name="van Solingen P."/>
            <person name="Specht T."/>
            <person name="Sun J."/>
            <person name="Taheri-Talesh N."/>
            <person name="Takeshita N."/>
            <person name="Ussery D."/>
            <person name="vanKuyk P.A."/>
            <person name="Visser H."/>
            <person name="van de Vondervoort P.J."/>
            <person name="de Vries R.P."/>
            <person name="Walton J."/>
            <person name="Xiang X."/>
            <person name="Xiong Y."/>
            <person name="Zeng A.P."/>
            <person name="Brandt B.W."/>
            <person name="Cornell M.J."/>
            <person name="van den Hondel C.A."/>
            <person name="Visser J."/>
            <person name="Oliver S.G."/>
            <person name="Turner G."/>
        </authorList>
    </citation>
    <scope>GENOME REANNOTATION</scope>
    <source>
        <strain evidence="13">FGSC A4 / ATCC 38163 / CBS 112.46 / NRRL 194 / M139</strain>
    </source>
</reference>
<evidence type="ECO:0000256" key="8">
    <source>
        <dbReference type="SAM" id="MobiDB-lite"/>
    </source>
</evidence>
<feature type="transmembrane region" description="Helical" evidence="9">
    <location>
        <begin position="268"/>
        <end position="294"/>
    </location>
</feature>
<feature type="transmembrane region" description="Helical" evidence="9">
    <location>
        <begin position="154"/>
        <end position="172"/>
    </location>
</feature>
<feature type="transmembrane region" description="Helical" evidence="9">
    <location>
        <begin position="206"/>
        <end position="227"/>
    </location>
</feature>
<dbReference type="SUPFAM" id="SSF52540">
    <property type="entry name" value="P-loop containing nucleoside triphosphate hydrolases"/>
    <property type="match status" value="2"/>
</dbReference>
<dbReference type="Gene3D" id="3.40.50.300">
    <property type="entry name" value="P-loop containing nucleotide triphosphate hydrolases"/>
    <property type="match status" value="2"/>
</dbReference>
<keyword evidence="3 9" id="KW-0812">Transmembrane</keyword>
<dbReference type="InterPro" id="IPR036640">
    <property type="entry name" value="ABC1_TM_sf"/>
</dbReference>
<feature type="transmembrane region" description="Helical" evidence="9">
    <location>
        <begin position="363"/>
        <end position="390"/>
    </location>
</feature>
<feature type="transmembrane region" description="Helical" evidence="9">
    <location>
        <begin position="603"/>
        <end position="620"/>
    </location>
</feature>
<reference evidence="13" key="1">
    <citation type="journal article" date="2005" name="Nature">
        <title>Sequencing of Aspergillus nidulans and comparative analysis with A. fumigatus and A. oryzae.</title>
        <authorList>
            <person name="Galagan J.E."/>
            <person name="Calvo S.E."/>
            <person name="Cuomo C."/>
            <person name="Ma L.J."/>
            <person name="Wortman J.R."/>
            <person name="Batzoglou S."/>
            <person name="Lee S.I."/>
            <person name="Basturkmen M."/>
            <person name="Spevak C.C."/>
            <person name="Clutterbuck J."/>
            <person name="Kapitonov V."/>
            <person name="Jurka J."/>
            <person name="Scazzocchio C."/>
            <person name="Farman M."/>
            <person name="Butler J."/>
            <person name="Purcell S."/>
            <person name="Harris S."/>
            <person name="Braus G.H."/>
            <person name="Draht O."/>
            <person name="Busch S."/>
            <person name="D'Enfert C."/>
            <person name="Bouchier C."/>
            <person name="Goldman G.H."/>
            <person name="Bell-Pedersen D."/>
            <person name="Griffiths-Jones S."/>
            <person name="Doonan J.H."/>
            <person name="Yu J."/>
            <person name="Vienken K."/>
            <person name="Pain A."/>
            <person name="Freitag M."/>
            <person name="Selker E.U."/>
            <person name="Archer D.B."/>
            <person name="Penalva M.A."/>
            <person name="Oakley B.R."/>
            <person name="Momany M."/>
            <person name="Tanaka T."/>
            <person name="Kumagai T."/>
            <person name="Asai K."/>
            <person name="Machida M."/>
            <person name="Nierman W.C."/>
            <person name="Denning D.W."/>
            <person name="Caddick M."/>
            <person name="Hynes M."/>
            <person name="Paoletti M."/>
            <person name="Fischer R."/>
            <person name="Miller B."/>
            <person name="Dyer P."/>
            <person name="Sachs M.S."/>
            <person name="Osmani S.A."/>
            <person name="Birren B.W."/>
        </authorList>
    </citation>
    <scope>NUCLEOTIDE SEQUENCE [LARGE SCALE GENOMIC DNA]</scope>
    <source>
        <strain evidence="13">FGSC A4 / ATCC 38163 / CBS 112.46 / NRRL 194 / M139</strain>
    </source>
</reference>
<evidence type="ECO:0000313" key="13">
    <source>
        <dbReference type="Proteomes" id="UP000000560"/>
    </source>
</evidence>
<dbReference type="KEGG" id="ani:ANIA_08150"/>
<dbReference type="GO" id="GO:0000329">
    <property type="term" value="C:fungal-type vacuole membrane"/>
    <property type="evidence" value="ECO:0000318"/>
    <property type="project" value="GO_Central"/>
</dbReference>
<keyword evidence="4" id="KW-0547">Nucleotide-binding</keyword>
<dbReference type="Pfam" id="PF00664">
    <property type="entry name" value="ABC_membrane"/>
    <property type="match status" value="1"/>
</dbReference>
<evidence type="ECO:0000256" key="7">
    <source>
        <dbReference type="ARBA" id="ARBA00023136"/>
    </source>
</evidence>
<dbReference type="Pfam" id="PF00005">
    <property type="entry name" value="ABC_tran"/>
    <property type="match status" value="2"/>
</dbReference>
<evidence type="ECO:0000256" key="3">
    <source>
        <dbReference type="ARBA" id="ARBA00022692"/>
    </source>
</evidence>
<feature type="domain" description="ABC transporter" evidence="10">
    <location>
        <begin position="974"/>
        <end position="1190"/>
    </location>
</feature>
<dbReference type="CDD" id="cd18580">
    <property type="entry name" value="ABC_6TM_ABCC_D2"/>
    <property type="match status" value="1"/>
</dbReference>
<name>Q5AU80_EMENI</name>
<feature type="transmembrane region" description="Helical" evidence="9">
    <location>
        <begin position="412"/>
        <end position="433"/>
    </location>
</feature>
<keyword evidence="5" id="KW-0067">ATP-binding</keyword>
<feature type="compositionally biased region" description="Polar residues" evidence="8">
    <location>
        <begin position="1189"/>
        <end position="1206"/>
    </location>
</feature>
<feature type="domain" description="ABC transmembrane type-1" evidence="11">
    <location>
        <begin position="1296"/>
        <end position="1505"/>
    </location>
</feature>
<dbReference type="PANTHER" id="PTHR24223:SF404">
    <property type="entry name" value="ABC MULTIDRUG TRANSPORTER (EUROFUNG)-RELATED"/>
    <property type="match status" value="1"/>
</dbReference>
<keyword evidence="13" id="KW-1185">Reference proteome</keyword>
<feature type="domain" description="ABC transmembrane type-1" evidence="11">
    <location>
        <begin position="696"/>
        <end position="953"/>
    </location>
</feature>
<evidence type="ECO:0000256" key="4">
    <source>
        <dbReference type="ARBA" id="ARBA00022741"/>
    </source>
</evidence>
<dbReference type="PROSITE" id="PS50929">
    <property type="entry name" value="ABC_TM1F"/>
    <property type="match status" value="2"/>
</dbReference>
<evidence type="ECO:0000259" key="11">
    <source>
        <dbReference type="PROSITE" id="PS50929"/>
    </source>
</evidence>
<feature type="transmembrane region" description="Helical" evidence="9">
    <location>
        <begin position="727"/>
        <end position="748"/>
    </location>
</feature>
<sequence>MSASETTPLLPPSPTLSPSFSSIDKEKNNRFVFYVCLITLFIINGGGSMSVPPTTSILQDLLCERHYAQRGLTRPGTDELDCKIEPVQSSLSMLRGVVGLLALLPGLLLGVPYAALAENWGIKRVLLLSVTGIILCDVWFSLICWFGRNLPLQLIYLTPLGYLVGGGPSVGGSLLPTRFFLMEAAAYSGAVLGYTASSAIMNTHLWASVVLGPCLVFSTFFLVLLFPNDCPIGAKARPDAGPDPAPAPEAKSMLHTMRTAMVLFKGQIGLVIILLGYALRCLGDGVMALLIIYASQVFDWSFSQSGYLLSLQNATHLVVLLILPVVDRLLAQYLGRARQTEHEFIEPATGLAKHFSLARGSALLSAIGSAGMALFRSPFLFVISVILYGFGSGYNQSIRSIMTLSTPEEHRAITYSVLGIMEAAGNLVGAPFWPFIYQIGLKGDGYWVGLPFVVTAGLMAAVWVMLRIPNLSPRGPIPALIAIHIASFGMRLVVSSDRRSWLRSLYGLFMLQASLISLTALFIPQIVFLSERELRSPTLRNAVSLPADILELLATAAALVLSYIHHCRSLRPSTLLILFLSARSPLGIARVRTLWLIPGANRAAILFTAGFVATLLCAILESTEKTSNILPARKIGKAIPATPESFSGLWKCASFAWLSGTFRRGYVHVLSVDDLPQLDPALDSEVVRERLEYIWATTGFAFCQPFLINATVSWVGRPDAPADSGKALIGAFALVYVGQAVCTALYGYQNIRFIIRLRGGLISLIHKQTVHPRAVDLGGSTAITLMGTDVERIVSGFRLLHELWPSLTEIGIAVYLLERQVGVACLAPAVIVAVFILATFKLSTLTNKFQRLWIEKVEDRLGLTSYTLENIKAVKMLGLSEKIFSIVQGLRHAEIATSAVFRKLLIGTITLSNSPSDLAPMTTFAIYVIIALVRNDNSILAAQAFTSLSLISRYEPGADDMPAVAEGEEQKMLVTFNRYTVTWEKSVAPVLREISLTINHGITMITGSIGSGKSTLLESILGETLVTSGHADWVYRGSVAYCSQTQWLQSQSIKANIVGRSLPDETWYRTVISACGLEKDLSRLPRGDATAVGNNGMTLSGGQKQRIVCPPIPSLDLRAVFQSAYADSGQALSRALYSRAQIILLDDVFSGYLLRYADEIVVLESGQLVDKGSLEDLMAKSTYIQGLQTSLPKPTSSIDSRSSETVMATPFSVEQDRTAEERANEAVPSENDDLLGHEAPSDPTRLLTGVQQSGSTGGQRQMPDSKCPGGHVSRCLRASGHIWNDSYDHGVSSALKLHNDLVDNTARASLQFFQRVDIGSITNRFSQDLDLVDMSLPLDALSCLAAVCTCVLKLLILCVSAKYLAVTIPFILITIYFTQSLYLRTSRQMRLLDIEAKAPLYTHFTELVSGAATIRAFRWHASSQRSALKLLNLSQRPVYFQYCIQKCLGFVLDLLVAVLAVILVATVVLLRDKFQAGDVGVALVTVMTFNSSLMNLVRFWTEMETSIGAVKRVKNYVKTAEPEEDDVSQARLAELPYSWPEKGDIRFEGVMAGHLPSSPPILKDLTLSMSPGSRVAIKGSMMIDGLDLKAYRREEIRKRLNIITQNPFLVSGSVRFNIDPWGNAPDKRIVAALKRVGLWDVIVQQESGRDSFSGLDMQINANVFSAGQRQLLCLARALVRPGKVLILDEATSSVDNATESTMQSILETEFASYTILSVLHRFRYIHHYDEVAVLEAGRLVEFDEPGILLKREGSRYRELYRSGEYNGNDANGV</sequence>
<dbReference type="GeneID" id="2869298"/>
<dbReference type="VEuPathDB" id="FungiDB:AN8150"/>
<feature type="transmembrane region" description="Helical" evidence="9">
    <location>
        <begin position="1363"/>
        <end position="1383"/>
    </location>
</feature>
<dbReference type="Gene3D" id="1.20.1560.10">
    <property type="entry name" value="ABC transporter type 1, transmembrane domain"/>
    <property type="match status" value="2"/>
</dbReference>
<evidence type="ECO:0000256" key="2">
    <source>
        <dbReference type="ARBA" id="ARBA00022448"/>
    </source>
</evidence>
<feature type="transmembrane region" description="Helical" evidence="9">
    <location>
        <begin position="477"/>
        <end position="494"/>
    </location>
</feature>
<comment type="subcellular location">
    <subcellularLocation>
        <location evidence="1">Membrane</location>
        <topology evidence="1">Multi-pass membrane protein</topology>
    </subcellularLocation>
</comment>
<keyword evidence="2" id="KW-0813">Transport</keyword>
<accession>C8V6V8</accession>
<dbReference type="PROSITE" id="PS50893">
    <property type="entry name" value="ABC_TRANSPORTER_2"/>
    <property type="match status" value="2"/>
</dbReference>
<dbReference type="OMA" id="EYCNYAD"/>
<feature type="transmembrane region" description="Helical" evidence="9">
    <location>
        <begin position="93"/>
        <end position="113"/>
    </location>
</feature>
<dbReference type="RefSeq" id="XP_681419.1">
    <property type="nucleotide sequence ID" value="XM_676327.1"/>
</dbReference>
<evidence type="ECO:0000256" key="6">
    <source>
        <dbReference type="ARBA" id="ARBA00022989"/>
    </source>
</evidence>
<evidence type="ECO:0000256" key="9">
    <source>
        <dbReference type="SAM" id="Phobius"/>
    </source>
</evidence>
<evidence type="ECO:0000259" key="10">
    <source>
        <dbReference type="PROSITE" id="PS50893"/>
    </source>
</evidence>
<dbReference type="eggNOG" id="KOG0054">
    <property type="taxonomic scope" value="Eukaryota"/>
</dbReference>
<feature type="compositionally biased region" description="Basic and acidic residues" evidence="8">
    <location>
        <begin position="1214"/>
        <end position="1224"/>
    </location>
</feature>
<feature type="transmembrane region" description="Helical" evidence="9">
    <location>
        <begin position="31"/>
        <end position="51"/>
    </location>
</feature>
<dbReference type="InterPro" id="IPR050173">
    <property type="entry name" value="ABC_transporter_C-like"/>
</dbReference>
<feature type="region of interest" description="Disordered" evidence="8">
    <location>
        <begin position="1189"/>
        <end position="1244"/>
    </location>
</feature>
<dbReference type="HOGENOM" id="CLU_238771_0_0_1"/>
<accession>Q5AU80</accession>
<dbReference type="GO" id="GO:0005524">
    <property type="term" value="F:ATP binding"/>
    <property type="evidence" value="ECO:0007669"/>
    <property type="project" value="UniProtKB-KW"/>
</dbReference>
<dbReference type="GO" id="GO:0140359">
    <property type="term" value="F:ABC-type transporter activity"/>
    <property type="evidence" value="ECO:0000318"/>
    <property type="project" value="GO_Central"/>
</dbReference>
<dbReference type="InterPro" id="IPR003439">
    <property type="entry name" value="ABC_transporter-like_ATP-bd"/>
</dbReference>
<dbReference type="GO" id="GO:0016887">
    <property type="term" value="F:ATP hydrolysis activity"/>
    <property type="evidence" value="ECO:0007669"/>
    <property type="project" value="InterPro"/>
</dbReference>
<dbReference type="InterPro" id="IPR017871">
    <property type="entry name" value="ABC_transporter-like_CS"/>
</dbReference>
<dbReference type="InterPro" id="IPR044726">
    <property type="entry name" value="ABCC_6TM_D2"/>
</dbReference>
<feature type="domain" description="ABC transporter" evidence="10">
    <location>
        <begin position="1545"/>
        <end position="1761"/>
    </location>
</feature>